<reference evidence="4" key="1">
    <citation type="journal article" date="2019" name="Int. J. Syst. Evol. Microbiol.">
        <title>The Global Catalogue of Microorganisms (GCM) 10K type strain sequencing project: providing services to taxonomists for standard genome sequencing and annotation.</title>
        <authorList>
            <consortium name="The Broad Institute Genomics Platform"/>
            <consortium name="The Broad Institute Genome Sequencing Center for Infectious Disease"/>
            <person name="Wu L."/>
            <person name="Ma J."/>
        </authorList>
    </citation>
    <scope>NUCLEOTIDE SEQUENCE [LARGE SCALE GENOMIC DNA]</scope>
    <source>
        <strain evidence="4">CGMCC 1.12942</strain>
    </source>
</reference>
<organism evidence="3 4">
    <name type="scientific">Laceyella putida</name>
    <dbReference type="NCBI Taxonomy" id="110101"/>
    <lineage>
        <taxon>Bacteria</taxon>
        <taxon>Bacillati</taxon>
        <taxon>Bacillota</taxon>
        <taxon>Bacilli</taxon>
        <taxon>Bacillales</taxon>
        <taxon>Thermoactinomycetaceae</taxon>
        <taxon>Laceyella</taxon>
    </lineage>
</organism>
<name>A0ABW2RGN3_9BACL</name>
<accession>A0ABW2RGN3</accession>
<dbReference type="Pfam" id="PF09648">
    <property type="entry name" value="YycI"/>
    <property type="match status" value="1"/>
</dbReference>
<comment type="caution">
    <text evidence="3">The sequence shown here is derived from an EMBL/GenBank/DDBJ whole genome shotgun (WGS) entry which is preliminary data.</text>
</comment>
<evidence type="ECO:0000259" key="2">
    <source>
        <dbReference type="Pfam" id="PF09648"/>
    </source>
</evidence>
<proteinExistence type="predicted"/>
<feature type="domain" description="Regulatory protein YycH-like" evidence="2">
    <location>
        <begin position="46"/>
        <end position="225"/>
    </location>
</feature>
<feature type="transmembrane region" description="Helical" evidence="1">
    <location>
        <begin position="6"/>
        <end position="23"/>
    </location>
</feature>
<dbReference type="Proteomes" id="UP001596500">
    <property type="component" value="Unassembled WGS sequence"/>
</dbReference>
<keyword evidence="1" id="KW-1133">Transmembrane helix</keyword>
<keyword evidence="1" id="KW-0472">Membrane</keyword>
<evidence type="ECO:0000313" key="4">
    <source>
        <dbReference type="Proteomes" id="UP001596500"/>
    </source>
</evidence>
<evidence type="ECO:0000256" key="1">
    <source>
        <dbReference type="SAM" id="Phobius"/>
    </source>
</evidence>
<sequence length="258" mass="29059">MDWSRAKTILIIAFIVLNLFLGLQLNQLVKQQSDYVETEEISLAQLKQIAKKNNIRFPDEPSKTPAKLAAFNATVTPVTLDGWKKNERGSYSKTFAAPLAYRSDRELAGLLSKEVPDFGDYKPMAEAKDKRVYVQTVKGRPIWDATLEVELVGSAIKALHLVHYELSQLPTEEELLTYPSALYQVIINYDTSGPASISQPKLGYRAKAYSGEKDILVPYWQFEVGDNLIYLNATKRGANEKMEITPKQQNENKGTKTL</sequence>
<evidence type="ECO:0000313" key="3">
    <source>
        <dbReference type="EMBL" id="MFC7440136.1"/>
    </source>
</evidence>
<protein>
    <submittedName>
        <fullName evidence="3">Two-component system regulatory protein YycI</fullName>
    </submittedName>
</protein>
<keyword evidence="1" id="KW-0812">Transmembrane</keyword>
<dbReference type="EMBL" id="JBHTBW010000006">
    <property type="protein sequence ID" value="MFC7440136.1"/>
    <property type="molecule type" value="Genomic_DNA"/>
</dbReference>
<dbReference type="RefSeq" id="WP_379863349.1">
    <property type="nucleotide sequence ID" value="NZ_JBHTBW010000006.1"/>
</dbReference>
<gene>
    <name evidence="3" type="primary">yycI</name>
    <name evidence="3" type="ORF">ACFQNG_03010</name>
</gene>
<dbReference type="InterPro" id="IPR018604">
    <property type="entry name" value="YycI-like"/>
</dbReference>
<keyword evidence="4" id="KW-1185">Reference proteome</keyword>